<evidence type="ECO:0000313" key="3">
    <source>
        <dbReference type="Proteomes" id="UP001150062"/>
    </source>
</evidence>
<dbReference type="Pfam" id="PF14774">
    <property type="entry name" value="FAM177"/>
    <property type="match status" value="1"/>
</dbReference>
<protein>
    <submittedName>
        <fullName evidence="2">Uncharacterized protein</fullName>
    </submittedName>
</protein>
<sequence>MTEKESNEITISQKEDNELKKEEEKKKEEESAFWTFLTDVGSKTLGIIDFIGEKVCDFVGLTDSKYQQWVYYKEEEEEERERKLFEEQMKINQQLEEIENPKIIQNGNEKVQEKEKEKELSSEDSEQIEFNNKIEIKPQLPTEEEI</sequence>
<dbReference type="EMBL" id="JAOAOG010000272">
    <property type="protein sequence ID" value="KAJ6233938.1"/>
    <property type="molecule type" value="Genomic_DNA"/>
</dbReference>
<organism evidence="2 3">
    <name type="scientific">Anaeramoeba flamelloides</name>
    <dbReference type="NCBI Taxonomy" id="1746091"/>
    <lineage>
        <taxon>Eukaryota</taxon>
        <taxon>Metamonada</taxon>
        <taxon>Anaeramoebidae</taxon>
        <taxon>Anaeramoeba</taxon>
    </lineage>
</organism>
<comment type="caution">
    <text evidence="2">The sequence shown here is derived from an EMBL/GenBank/DDBJ whole genome shotgun (WGS) entry which is preliminary data.</text>
</comment>
<feature type="compositionally biased region" description="Basic and acidic residues" evidence="1">
    <location>
        <begin position="110"/>
        <end position="121"/>
    </location>
</feature>
<feature type="region of interest" description="Disordered" evidence="1">
    <location>
        <begin position="1"/>
        <end position="30"/>
    </location>
</feature>
<keyword evidence="3" id="KW-1185">Reference proteome</keyword>
<dbReference type="Proteomes" id="UP001150062">
    <property type="component" value="Unassembled WGS sequence"/>
</dbReference>
<name>A0ABQ8XMV8_9EUKA</name>
<accession>A0ABQ8XMV8</accession>
<dbReference type="InterPro" id="IPR028260">
    <property type="entry name" value="FAM177"/>
</dbReference>
<proteinExistence type="predicted"/>
<gene>
    <name evidence="2" type="ORF">M0813_00571</name>
</gene>
<evidence type="ECO:0000313" key="2">
    <source>
        <dbReference type="EMBL" id="KAJ6233938.1"/>
    </source>
</evidence>
<evidence type="ECO:0000256" key="1">
    <source>
        <dbReference type="SAM" id="MobiDB-lite"/>
    </source>
</evidence>
<reference evidence="2" key="1">
    <citation type="submission" date="2022-08" db="EMBL/GenBank/DDBJ databases">
        <title>Novel sulfate-reducing endosymbionts in the free-living metamonad Anaeramoeba.</title>
        <authorList>
            <person name="Jerlstrom-Hultqvist J."/>
            <person name="Cepicka I."/>
            <person name="Gallot-Lavallee L."/>
            <person name="Salas-Leiva D."/>
            <person name="Curtis B.A."/>
            <person name="Zahonova K."/>
            <person name="Pipaliya S."/>
            <person name="Dacks J."/>
            <person name="Roger A.J."/>
        </authorList>
    </citation>
    <scope>NUCLEOTIDE SEQUENCE</scope>
    <source>
        <strain evidence="2">Schooner1</strain>
    </source>
</reference>
<feature type="region of interest" description="Disordered" evidence="1">
    <location>
        <begin position="104"/>
        <end position="146"/>
    </location>
</feature>